<dbReference type="EMBL" id="RBNJ01002739">
    <property type="protein sequence ID" value="RUS31643.1"/>
    <property type="molecule type" value="Genomic_DNA"/>
</dbReference>
<comment type="caution">
    <text evidence="3">The sequence shown here is derived from an EMBL/GenBank/DDBJ whole genome shotgun (WGS) entry which is preliminary data.</text>
</comment>
<sequence length="308" mass="34798">MFFLDNASDITECIVLCELLDTNNHLCQMPPSKQKIAKPTHRTTRTSARSAAKEAPARGAKRKAGELPPIKAAKIQRTGHGSKAKVSVVENPELPRVPVIGANDAALLPGDYTDRIIYILRFNYLTLSFLLLKDVTGKTWNDMSRLMRTTISQIYNEHAYLRYHQQKCIVLTDEYDVPISSAYHNGYYEDVMHFLRPMFSSLTISIFMVGILRIGKSDFLSSLNNVDVFPMTRAKYATSFGFMEDEVRLLLKHHNVEIPMSEVTNWYNGYLIGMGDHNNPKNAPGCQPGIQRCGFDFGITWVCEPLAE</sequence>
<accession>A0A433QPC7</accession>
<feature type="domain" description="AAA-ATPase-like" evidence="2">
    <location>
        <begin position="160"/>
        <end position="218"/>
    </location>
</feature>
<reference evidence="3 4" key="1">
    <citation type="journal article" date="2018" name="New Phytol.">
        <title>Phylogenomics of Endogonaceae and evolution of mycorrhizas within Mucoromycota.</title>
        <authorList>
            <person name="Chang Y."/>
            <person name="Desiro A."/>
            <person name="Na H."/>
            <person name="Sandor L."/>
            <person name="Lipzen A."/>
            <person name="Clum A."/>
            <person name="Barry K."/>
            <person name="Grigoriev I.V."/>
            <person name="Martin F.M."/>
            <person name="Stajich J.E."/>
            <person name="Smith M.E."/>
            <person name="Bonito G."/>
            <person name="Spatafora J.W."/>
        </authorList>
    </citation>
    <scope>NUCLEOTIDE SEQUENCE [LARGE SCALE GENOMIC DNA]</scope>
    <source>
        <strain evidence="3 4">AD002</strain>
    </source>
</reference>
<keyword evidence="4" id="KW-1185">Reference proteome</keyword>
<name>A0A433QPC7_9FUNG</name>
<proteinExistence type="predicted"/>
<evidence type="ECO:0000313" key="4">
    <source>
        <dbReference type="Proteomes" id="UP000274822"/>
    </source>
</evidence>
<feature type="compositionally biased region" description="Basic residues" evidence="1">
    <location>
        <begin position="35"/>
        <end position="44"/>
    </location>
</feature>
<evidence type="ECO:0000313" key="3">
    <source>
        <dbReference type="EMBL" id="RUS31643.1"/>
    </source>
</evidence>
<dbReference type="InterPro" id="IPR018631">
    <property type="entry name" value="AAA-ATPase-like_dom"/>
</dbReference>
<evidence type="ECO:0000259" key="2">
    <source>
        <dbReference type="Pfam" id="PF09820"/>
    </source>
</evidence>
<dbReference type="PANTHER" id="PTHR34825:SF1">
    <property type="entry name" value="AAA-ATPASE-LIKE DOMAIN-CONTAINING PROTEIN"/>
    <property type="match status" value="1"/>
</dbReference>
<dbReference type="Proteomes" id="UP000274822">
    <property type="component" value="Unassembled WGS sequence"/>
</dbReference>
<protein>
    <recommendedName>
        <fullName evidence="2">AAA-ATPase-like domain-containing protein</fullName>
    </recommendedName>
</protein>
<gene>
    <name evidence="3" type="ORF">BC938DRAFT_477377</name>
</gene>
<evidence type="ECO:0000256" key="1">
    <source>
        <dbReference type="SAM" id="MobiDB-lite"/>
    </source>
</evidence>
<feature type="region of interest" description="Disordered" evidence="1">
    <location>
        <begin position="31"/>
        <end position="66"/>
    </location>
</feature>
<dbReference type="Pfam" id="PF09820">
    <property type="entry name" value="AAA-ATPase_like"/>
    <property type="match status" value="1"/>
</dbReference>
<dbReference type="PANTHER" id="PTHR34825">
    <property type="entry name" value="CONSERVED PROTEIN, WITH A WEAK D-GALACTARATE DEHYDRATASE/ALTRONATE HYDROLASE DOMAIN"/>
    <property type="match status" value="1"/>
</dbReference>
<organism evidence="3 4">
    <name type="scientific">Jimgerdemannia flammicorona</name>
    <dbReference type="NCBI Taxonomy" id="994334"/>
    <lineage>
        <taxon>Eukaryota</taxon>
        <taxon>Fungi</taxon>
        <taxon>Fungi incertae sedis</taxon>
        <taxon>Mucoromycota</taxon>
        <taxon>Mucoromycotina</taxon>
        <taxon>Endogonomycetes</taxon>
        <taxon>Endogonales</taxon>
        <taxon>Endogonaceae</taxon>
        <taxon>Jimgerdemannia</taxon>
    </lineage>
</organism>
<dbReference type="AlphaFoldDB" id="A0A433QPC7"/>